<comment type="caution">
    <text evidence="2">The sequence shown here is derived from an EMBL/GenBank/DDBJ whole genome shotgun (WGS) entry which is preliminary data.</text>
</comment>
<protein>
    <recommendedName>
        <fullName evidence="4">Outer membrane protein beta-barrel domain-containing protein</fullName>
    </recommendedName>
</protein>
<keyword evidence="3" id="KW-1185">Reference proteome</keyword>
<keyword evidence="1" id="KW-0732">Signal</keyword>
<evidence type="ECO:0000256" key="1">
    <source>
        <dbReference type="SAM" id="SignalP"/>
    </source>
</evidence>
<evidence type="ECO:0000313" key="3">
    <source>
        <dbReference type="Proteomes" id="UP001589645"/>
    </source>
</evidence>
<evidence type="ECO:0000313" key="2">
    <source>
        <dbReference type="EMBL" id="MFB9136731.1"/>
    </source>
</evidence>
<feature type="chain" id="PRO_5047026962" description="Outer membrane protein beta-barrel domain-containing protein" evidence="1">
    <location>
        <begin position="24"/>
        <end position="298"/>
    </location>
</feature>
<proteinExistence type="predicted"/>
<feature type="signal peptide" evidence="1">
    <location>
        <begin position="1"/>
        <end position="23"/>
    </location>
</feature>
<organism evidence="2 3">
    <name type="scientific">Vibrio olivae</name>
    <dbReference type="NCBI Taxonomy" id="1243002"/>
    <lineage>
        <taxon>Bacteria</taxon>
        <taxon>Pseudomonadati</taxon>
        <taxon>Pseudomonadota</taxon>
        <taxon>Gammaproteobacteria</taxon>
        <taxon>Vibrionales</taxon>
        <taxon>Vibrionaceae</taxon>
        <taxon>Vibrio</taxon>
    </lineage>
</organism>
<sequence>MSKSISGFSILAIVLFSSAGASAENQDEPLRPNDTTTNANIVNSEGKYKGDKLSFPYDVVLEDSGSNSKYCLPSGEEVRVQAYDDKTYEVYRVSNWGWTSKSDRRDEEKLRQSVLLGAQIAKANTDDLRAKAISEQVAEGKTPTYYCVNETAEYLPRRQLVRAEINKGGFIPDNAVMSGFSYGVLLVPYKYYTDSKNFGGAVTVAPFAGYRIDWSNIGLEATLVGFAGPTSLQGKDQSGDSTNLFGLSFGGGLLFEIKNDFNLGFVLGADKVSKSDRPKFEDDSDLWLAISLGFDFSN</sequence>
<dbReference type="EMBL" id="JBHMEP010000006">
    <property type="protein sequence ID" value="MFB9136731.1"/>
    <property type="molecule type" value="Genomic_DNA"/>
</dbReference>
<accession>A0ABV5HT75</accession>
<reference evidence="2 3" key="1">
    <citation type="submission" date="2024-09" db="EMBL/GenBank/DDBJ databases">
        <authorList>
            <person name="Sun Q."/>
            <person name="Mori K."/>
        </authorList>
    </citation>
    <scope>NUCLEOTIDE SEQUENCE [LARGE SCALE GENOMIC DNA]</scope>
    <source>
        <strain evidence="2 3">CECT 8064</strain>
    </source>
</reference>
<evidence type="ECO:0008006" key="4">
    <source>
        <dbReference type="Google" id="ProtNLM"/>
    </source>
</evidence>
<gene>
    <name evidence="2" type="ORF">ACFFUV_17320</name>
</gene>
<name>A0ABV5HT75_9VIBR</name>
<dbReference type="Proteomes" id="UP001589645">
    <property type="component" value="Unassembled WGS sequence"/>
</dbReference>
<dbReference type="RefSeq" id="WP_390195134.1">
    <property type="nucleotide sequence ID" value="NZ_JBHMEP010000006.1"/>
</dbReference>